<dbReference type="InterPro" id="IPR018062">
    <property type="entry name" value="HTH_AraC-typ_CS"/>
</dbReference>
<dbReference type="SMART" id="SM00448">
    <property type="entry name" value="REC"/>
    <property type="match status" value="1"/>
</dbReference>
<dbReference type="InterPro" id="IPR000160">
    <property type="entry name" value="GGDEF_dom"/>
</dbReference>
<feature type="domain" description="HTH araC/xylS-type" evidence="9">
    <location>
        <begin position="434"/>
        <end position="532"/>
    </location>
</feature>
<dbReference type="Gene3D" id="1.10.10.60">
    <property type="entry name" value="Homeodomain-like"/>
    <property type="match status" value="2"/>
</dbReference>
<keyword evidence="4" id="KW-0902">Two-component regulatory system</keyword>
<dbReference type="PRINTS" id="PR00032">
    <property type="entry name" value="HTHARAC"/>
</dbReference>
<keyword evidence="7" id="KW-0804">Transcription</keyword>
<sequence>MNKVLIVDDELLMRIGLKSMIDWEKHGFRIVGEAANGREALELAELHQPGLIITDIKMPVMDGLELIREHSRKHEGCRYVILSCLDEFHYAQEAIRLGAEDYLIKSDIKPQELLNVLDKVQKRIAKASKEEDAAVLKEQVKEGIGYLKETLFKELISGFREEGEVIEKADALNIALQQGPMVLIKLRIDRFEHIRRKYVEQDAKLLRYSVVNILEEIISRKRKREIIVENSAEYLLVMNMEGEALKGTEFAFCNAMFARIQETLKDFLNITVTIGISSVGLGFGTLKKAYREADMALKSLFFDGAERIAYYDCLPQRYRDIDIFPITPEDERKFRLEVESSTEGAIRFMTKLNEKLRQEGYTEQAARKAYLSVLSLISSCYPSLPNLNDDGRNMYEQILLEETLEGMDRLARRYLVECEQHNLDLPERPQSYAEQAKTIMLQRYAEDISLQSVADAINVNSSYLSRVFKQETGENFVNFLTKIRIEKAQALLKEKSIRIYEVANRVGYPNTAYFSKLFKKVTGVSPEEYRASAV</sequence>
<keyword evidence="3 8" id="KW-0597">Phosphoprotein</keyword>
<comment type="caution">
    <text evidence="12">The sequence shown here is derived from an EMBL/GenBank/DDBJ whole genome shotgun (WGS) entry which is preliminary data.</text>
</comment>
<accession>A0ABN8GG97</accession>
<comment type="subcellular location">
    <subcellularLocation>
        <location evidence="1">Cytoplasm</location>
    </subcellularLocation>
</comment>
<dbReference type="EC" id="3.5.1.44" evidence="12"/>
<feature type="domain" description="GGDEF" evidence="11">
    <location>
        <begin position="179"/>
        <end position="313"/>
    </location>
</feature>
<evidence type="ECO:0000256" key="2">
    <source>
        <dbReference type="ARBA" id="ARBA00022490"/>
    </source>
</evidence>
<protein>
    <submittedName>
        <fullName evidence="12">Protein-glutamate methylesterase/protein-glutamine glutaminase</fullName>
        <ecNumber evidence="12">3.5.1.44</ecNumber>
    </submittedName>
</protein>
<dbReference type="Pfam" id="PF12833">
    <property type="entry name" value="HTH_18"/>
    <property type="match status" value="1"/>
</dbReference>
<dbReference type="RefSeq" id="WP_236334558.1">
    <property type="nucleotide sequence ID" value="NZ_CAKMMG010000003.1"/>
</dbReference>
<dbReference type="SUPFAM" id="SSF46689">
    <property type="entry name" value="Homeodomain-like"/>
    <property type="match status" value="2"/>
</dbReference>
<dbReference type="PANTHER" id="PTHR42713:SF3">
    <property type="entry name" value="TRANSCRIPTIONAL REGULATORY PROTEIN HPTR"/>
    <property type="match status" value="1"/>
</dbReference>
<dbReference type="Pfam" id="PF00072">
    <property type="entry name" value="Response_reg"/>
    <property type="match status" value="1"/>
</dbReference>
<proteinExistence type="predicted"/>
<dbReference type="InterPro" id="IPR051552">
    <property type="entry name" value="HptR"/>
</dbReference>
<organism evidence="12 13">
    <name type="scientific">Paenibacillus auburnensis</name>
    <dbReference type="NCBI Taxonomy" id="2905649"/>
    <lineage>
        <taxon>Bacteria</taxon>
        <taxon>Bacillati</taxon>
        <taxon>Bacillota</taxon>
        <taxon>Bacilli</taxon>
        <taxon>Bacillales</taxon>
        <taxon>Paenibacillaceae</taxon>
        <taxon>Paenibacillus</taxon>
    </lineage>
</organism>
<gene>
    <name evidence="12" type="primary">cheB_13</name>
    <name evidence="12" type="ORF">PAECIP111892_03082</name>
</gene>
<dbReference type="InterPro" id="IPR001789">
    <property type="entry name" value="Sig_transdc_resp-reg_receiver"/>
</dbReference>
<name>A0ABN8GG97_9BACL</name>
<dbReference type="CDD" id="cd17536">
    <property type="entry name" value="REC_YesN-like"/>
    <property type="match status" value="1"/>
</dbReference>
<evidence type="ECO:0000256" key="1">
    <source>
        <dbReference type="ARBA" id="ARBA00004496"/>
    </source>
</evidence>
<evidence type="ECO:0000256" key="5">
    <source>
        <dbReference type="ARBA" id="ARBA00023015"/>
    </source>
</evidence>
<dbReference type="PROSITE" id="PS01124">
    <property type="entry name" value="HTH_ARAC_FAMILY_2"/>
    <property type="match status" value="1"/>
</dbReference>
<evidence type="ECO:0000256" key="3">
    <source>
        <dbReference type="ARBA" id="ARBA00022553"/>
    </source>
</evidence>
<feature type="domain" description="Response regulatory" evidence="10">
    <location>
        <begin position="3"/>
        <end position="120"/>
    </location>
</feature>
<evidence type="ECO:0000259" key="9">
    <source>
        <dbReference type="PROSITE" id="PS01124"/>
    </source>
</evidence>
<dbReference type="InterPro" id="IPR018060">
    <property type="entry name" value="HTH_AraC"/>
</dbReference>
<dbReference type="Pfam" id="PF17853">
    <property type="entry name" value="GGDEF_2"/>
    <property type="match status" value="1"/>
</dbReference>
<dbReference type="InterPro" id="IPR041522">
    <property type="entry name" value="CdaR_GGDEF"/>
</dbReference>
<keyword evidence="13" id="KW-1185">Reference proteome</keyword>
<evidence type="ECO:0000256" key="8">
    <source>
        <dbReference type="PROSITE-ProRule" id="PRU00169"/>
    </source>
</evidence>
<reference evidence="12" key="1">
    <citation type="submission" date="2022-01" db="EMBL/GenBank/DDBJ databases">
        <authorList>
            <person name="Criscuolo A."/>
        </authorList>
    </citation>
    <scope>NUCLEOTIDE SEQUENCE</scope>
    <source>
        <strain evidence="12">CIP111892</strain>
    </source>
</reference>
<keyword evidence="12" id="KW-0378">Hydrolase</keyword>
<dbReference type="EMBL" id="CAKMMG010000003">
    <property type="protein sequence ID" value="CAH1208279.1"/>
    <property type="molecule type" value="Genomic_DNA"/>
</dbReference>
<dbReference type="Gene3D" id="3.40.50.2300">
    <property type="match status" value="1"/>
</dbReference>
<dbReference type="SMART" id="SM00342">
    <property type="entry name" value="HTH_ARAC"/>
    <property type="match status" value="1"/>
</dbReference>
<evidence type="ECO:0000259" key="10">
    <source>
        <dbReference type="PROSITE" id="PS50110"/>
    </source>
</evidence>
<feature type="modified residue" description="4-aspartylphosphate" evidence="8">
    <location>
        <position position="55"/>
    </location>
</feature>
<dbReference type="Proteomes" id="UP000838324">
    <property type="component" value="Unassembled WGS sequence"/>
</dbReference>
<dbReference type="InterPro" id="IPR020449">
    <property type="entry name" value="Tscrpt_reg_AraC-type_HTH"/>
</dbReference>
<evidence type="ECO:0000313" key="12">
    <source>
        <dbReference type="EMBL" id="CAH1208279.1"/>
    </source>
</evidence>
<dbReference type="PANTHER" id="PTHR42713">
    <property type="entry name" value="HISTIDINE KINASE-RELATED"/>
    <property type="match status" value="1"/>
</dbReference>
<keyword evidence="2" id="KW-0963">Cytoplasm</keyword>
<evidence type="ECO:0000259" key="11">
    <source>
        <dbReference type="PROSITE" id="PS50887"/>
    </source>
</evidence>
<dbReference type="InterPro" id="IPR011006">
    <property type="entry name" value="CheY-like_superfamily"/>
</dbReference>
<evidence type="ECO:0000313" key="13">
    <source>
        <dbReference type="Proteomes" id="UP000838324"/>
    </source>
</evidence>
<dbReference type="InterPro" id="IPR009057">
    <property type="entry name" value="Homeodomain-like_sf"/>
</dbReference>
<evidence type="ECO:0000256" key="7">
    <source>
        <dbReference type="ARBA" id="ARBA00023163"/>
    </source>
</evidence>
<dbReference type="GO" id="GO:0050568">
    <property type="term" value="F:protein-glutamine glutaminase activity"/>
    <property type="evidence" value="ECO:0007669"/>
    <property type="project" value="UniProtKB-EC"/>
</dbReference>
<dbReference type="PROSITE" id="PS50110">
    <property type="entry name" value="RESPONSE_REGULATORY"/>
    <property type="match status" value="1"/>
</dbReference>
<keyword evidence="5" id="KW-0805">Transcription regulation</keyword>
<dbReference type="PROSITE" id="PS50887">
    <property type="entry name" value="GGDEF"/>
    <property type="match status" value="1"/>
</dbReference>
<evidence type="ECO:0000256" key="4">
    <source>
        <dbReference type="ARBA" id="ARBA00023012"/>
    </source>
</evidence>
<dbReference type="SUPFAM" id="SSF52172">
    <property type="entry name" value="CheY-like"/>
    <property type="match status" value="1"/>
</dbReference>
<dbReference type="PROSITE" id="PS00041">
    <property type="entry name" value="HTH_ARAC_FAMILY_1"/>
    <property type="match status" value="1"/>
</dbReference>
<evidence type="ECO:0000256" key="6">
    <source>
        <dbReference type="ARBA" id="ARBA00023125"/>
    </source>
</evidence>
<keyword evidence="6" id="KW-0238">DNA-binding</keyword>